<sequence length="688" mass="78365">MLIHSSVKRMDLELHCPSCKQYYQSPIYLPCSHSICYACAIISIRSINTNEQDNSSSNISLASDLDKLSLISDNDSGISSTSRPSSLLLPPALPEISCLSITSNHKKIYAFYLRCSVCSKMIYMDTSGVKSLPKNYLLSDIINRYQREKSYEENGLKCQLCPPSNQQSVTRLCEQCRIGYCNKCREQYHPMRGPYSKHVFIDPTEQIFHQNEKFFCHDHTNRLADFYCTHCQLECCQQCSAHINHQIISIHQANKIFKTQFSSQLHDLSQTAKYSADFLTKLKLYPDYIKKNAELFQTNLIKEIDNLILTLETKKQELLRIIDDEIERKISLIHEQYLSYNEHLQRTTGFLQFSIEALKQSDPCAYLQACHGLNSKCSYLQGSFSDEYDSKPHTSYEIDFTFNTECLHRDIDRLQFQPIKSPSSPRFQAEQCVCHDNESETCSGILAWSIHDIGAIQGFILELDNGTIGSEFRQVYDGNETMCAIDGLLSSCVYTARIKSYNQAGESAYSECITLHSSSVDWFTFNPRTTHPDIKFISNDFHSITCLSLQERIALGSRGFRQGLHYWEITIQCYDDKPDPAFGIARFDVSKDNMLGKDCKSWCMYIDSQRSWFMHNGQHSNRINGGISIGSVIGILLDLNNGTLSFYVNDQPRGPVAFSNLTQGGVYYPAVSLNKNVQLTLDSGLDLP</sequence>
<dbReference type="SUPFAM" id="SSF49265">
    <property type="entry name" value="Fibronectin type III"/>
    <property type="match status" value="1"/>
</dbReference>
<dbReference type="InterPro" id="IPR050617">
    <property type="entry name" value="E3_ligase_FN3/SPRY"/>
</dbReference>
<dbReference type="InterPro" id="IPR003877">
    <property type="entry name" value="SPRY_dom"/>
</dbReference>
<dbReference type="PROSITE" id="PS50853">
    <property type="entry name" value="FN3"/>
    <property type="match status" value="1"/>
</dbReference>
<gene>
    <name evidence="8" type="ORF">OVN521_LOCUS9909</name>
    <name evidence="7" type="ORF">WKI299_LOCUS14304</name>
</gene>
<dbReference type="CDD" id="cd12889">
    <property type="entry name" value="SPRY_PRY_TRIM67_9"/>
    <property type="match status" value="1"/>
</dbReference>
<evidence type="ECO:0000313" key="7">
    <source>
        <dbReference type="EMBL" id="CAF2071830.1"/>
    </source>
</evidence>
<dbReference type="SUPFAM" id="SSF57845">
    <property type="entry name" value="B-box zinc-binding domain"/>
    <property type="match status" value="1"/>
</dbReference>
<feature type="domain" description="B30.2/SPRY" evidence="5">
    <location>
        <begin position="502"/>
        <end position="688"/>
    </location>
</feature>
<evidence type="ECO:0000256" key="3">
    <source>
        <dbReference type="PROSITE-ProRule" id="PRU00024"/>
    </source>
</evidence>
<protein>
    <submittedName>
        <fullName evidence="7">Uncharacterized protein</fullName>
    </submittedName>
</protein>
<keyword evidence="3" id="KW-0863">Zinc-finger</keyword>
<dbReference type="GO" id="GO:0043005">
    <property type="term" value="C:neuron projection"/>
    <property type="evidence" value="ECO:0007669"/>
    <property type="project" value="TreeGrafter"/>
</dbReference>
<dbReference type="AlphaFoldDB" id="A0A816RBV6"/>
<evidence type="ECO:0000313" key="10">
    <source>
        <dbReference type="Proteomes" id="UP000663866"/>
    </source>
</evidence>
<dbReference type="InterPro" id="IPR003961">
    <property type="entry name" value="FN3_dom"/>
</dbReference>
<dbReference type="GO" id="GO:0008270">
    <property type="term" value="F:zinc ion binding"/>
    <property type="evidence" value="ECO:0007669"/>
    <property type="project" value="UniProtKB-KW"/>
</dbReference>
<dbReference type="PANTHER" id="PTHR24099:SF15">
    <property type="entry name" value="E3 UBIQUITIN-PROTEIN LIGASE TRIM9"/>
    <property type="match status" value="1"/>
</dbReference>
<evidence type="ECO:0000259" key="4">
    <source>
        <dbReference type="PROSITE" id="PS50119"/>
    </source>
</evidence>
<dbReference type="Gene3D" id="1.20.5.170">
    <property type="match status" value="1"/>
</dbReference>
<feature type="domain" description="B box-type" evidence="4">
    <location>
        <begin position="211"/>
        <end position="256"/>
    </location>
</feature>
<dbReference type="SMART" id="SM00449">
    <property type="entry name" value="SPRY"/>
    <property type="match status" value="1"/>
</dbReference>
<dbReference type="Pfam" id="PF00622">
    <property type="entry name" value="SPRY"/>
    <property type="match status" value="1"/>
</dbReference>
<dbReference type="InterPro" id="IPR013320">
    <property type="entry name" value="ConA-like_dom_sf"/>
</dbReference>
<reference evidence="7" key="1">
    <citation type="submission" date="2021-02" db="EMBL/GenBank/DDBJ databases">
        <authorList>
            <person name="Nowell W R."/>
        </authorList>
    </citation>
    <scope>NUCLEOTIDE SEQUENCE</scope>
</reference>
<keyword evidence="3" id="KW-0862">Zinc</keyword>
<dbReference type="Gene3D" id="2.60.120.920">
    <property type="match status" value="1"/>
</dbReference>
<dbReference type="CDD" id="cd00063">
    <property type="entry name" value="FN3"/>
    <property type="match status" value="1"/>
</dbReference>
<dbReference type="PANTHER" id="PTHR24099">
    <property type="entry name" value="E3 UBIQUITIN-PROTEIN LIGASE TRIM36-RELATED"/>
    <property type="match status" value="1"/>
</dbReference>
<dbReference type="Gene3D" id="4.10.830.40">
    <property type="match status" value="1"/>
</dbReference>
<evidence type="ECO:0000313" key="9">
    <source>
        <dbReference type="Proteomes" id="UP000663856"/>
    </source>
</evidence>
<dbReference type="InterPro" id="IPR043136">
    <property type="entry name" value="B30.2/SPRY_sf"/>
</dbReference>
<evidence type="ECO:0000259" key="6">
    <source>
        <dbReference type="PROSITE" id="PS50853"/>
    </source>
</evidence>
<dbReference type="InterPro" id="IPR036116">
    <property type="entry name" value="FN3_sf"/>
</dbReference>
<dbReference type="FunFam" id="2.60.40.10:FF:000178">
    <property type="entry name" value="E3 ubiquitin-protein ligase TRIM9 isoform X1"/>
    <property type="match status" value="1"/>
</dbReference>
<comment type="caution">
    <text evidence="7">The sequence shown here is derived from an EMBL/GenBank/DDBJ whole genome shotgun (WGS) entry which is preliminary data.</text>
</comment>
<dbReference type="CDD" id="cd19756">
    <property type="entry name" value="Bbox2"/>
    <property type="match status" value="1"/>
</dbReference>
<dbReference type="InterPro" id="IPR013783">
    <property type="entry name" value="Ig-like_fold"/>
</dbReference>
<evidence type="ECO:0000313" key="8">
    <source>
        <dbReference type="EMBL" id="CAF3908620.1"/>
    </source>
</evidence>
<feature type="domain" description="Fibronectin type-III" evidence="6">
    <location>
        <begin position="421"/>
        <end position="520"/>
    </location>
</feature>
<keyword evidence="2" id="KW-0175">Coiled coil</keyword>
<dbReference type="EMBL" id="CAJNRF010005539">
    <property type="protein sequence ID" value="CAF2071830.1"/>
    <property type="molecule type" value="Genomic_DNA"/>
</dbReference>
<dbReference type="Proteomes" id="UP000663866">
    <property type="component" value="Unassembled WGS sequence"/>
</dbReference>
<dbReference type="SUPFAM" id="SSF49899">
    <property type="entry name" value="Concanavalin A-like lectins/glucanases"/>
    <property type="match status" value="1"/>
</dbReference>
<dbReference type="EMBL" id="CAJOBG010001232">
    <property type="protein sequence ID" value="CAF3908620.1"/>
    <property type="molecule type" value="Genomic_DNA"/>
</dbReference>
<dbReference type="PROSITE" id="PS50119">
    <property type="entry name" value="ZF_BBOX"/>
    <property type="match status" value="1"/>
</dbReference>
<proteinExistence type="predicted"/>
<evidence type="ECO:0000259" key="5">
    <source>
        <dbReference type="PROSITE" id="PS50188"/>
    </source>
</evidence>
<keyword evidence="10" id="KW-1185">Reference proteome</keyword>
<dbReference type="Gene3D" id="3.30.160.60">
    <property type="entry name" value="Classic Zinc Finger"/>
    <property type="match status" value="1"/>
</dbReference>
<dbReference type="PROSITE" id="PS50188">
    <property type="entry name" value="B302_SPRY"/>
    <property type="match status" value="1"/>
</dbReference>
<dbReference type="GO" id="GO:0007411">
    <property type="term" value="P:axon guidance"/>
    <property type="evidence" value="ECO:0007669"/>
    <property type="project" value="TreeGrafter"/>
</dbReference>
<dbReference type="SUPFAM" id="SSF57850">
    <property type="entry name" value="RING/U-box"/>
    <property type="match status" value="1"/>
</dbReference>
<evidence type="ECO:0000256" key="2">
    <source>
        <dbReference type="ARBA" id="ARBA00023054"/>
    </source>
</evidence>
<dbReference type="Gene3D" id="2.60.40.10">
    <property type="entry name" value="Immunoglobulins"/>
    <property type="match status" value="1"/>
</dbReference>
<dbReference type="InterPro" id="IPR013083">
    <property type="entry name" value="Znf_RING/FYVE/PHD"/>
</dbReference>
<evidence type="ECO:0000256" key="1">
    <source>
        <dbReference type="ARBA" id="ARBA00022723"/>
    </source>
</evidence>
<dbReference type="Gene3D" id="3.30.40.10">
    <property type="entry name" value="Zinc/RING finger domain, C3HC4 (zinc finger)"/>
    <property type="match status" value="1"/>
</dbReference>
<dbReference type="Proteomes" id="UP000663856">
    <property type="component" value="Unassembled WGS sequence"/>
</dbReference>
<organism evidence="7 9">
    <name type="scientific">Rotaria magnacalcarata</name>
    <dbReference type="NCBI Taxonomy" id="392030"/>
    <lineage>
        <taxon>Eukaryota</taxon>
        <taxon>Metazoa</taxon>
        <taxon>Spiralia</taxon>
        <taxon>Gnathifera</taxon>
        <taxon>Rotifera</taxon>
        <taxon>Eurotatoria</taxon>
        <taxon>Bdelloidea</taxon>
        <taxon>Philodinida</taxon>
        <taxon>Philodinidae</taxon>
        <taxon>Rotaria</taxon>
    </lineage>
</organism>
<keyword evidence="1" id="KW-0479">Metal-binding</keyword>
<accession>A0A816RBV6</accession>
<dbReference type="InterPro" id="IPR001870">
    <property type="entry name" value="B30.2/SPRY"/>
</dbReference>
<name>A0A816RBV6_9BILA</name>
<dbReference type="InterPro" id="IPR000315">
    <property type="entry name" value="Znf_B-box"/>
</dbReference>